<dbReference type="InterPro" id="IPR056366">
    <property type="entry name" value="Ribosomal_eL24"/>
</dbReference>
<dbReference type="CDD" id="cd00472">
    <property type="entry name" value="Ribosomal_L24e_L24"/>
    <property type="match status" value="1"/>
</dbReference>
<dbReference type="Proteomes" id="UP000006671">
    <property type="component" value="Unassembled WGS sequence"/>
</dbReference>
<dbReference type="GO" id="GO:0003735">
    <property type="term" value="F:structural constituent of ribosome"/>
    <property type="evidence" value="ECO:0007669"/>
    <property type="project" value="InterPro"/>
</dbReference>
<dbReference type="OMA" id="TCYFCSG"/>
<keyword evidence="4" id="KW-0689">Ribosomal protein</keyword>
<evidence type="ECO:0000256" key="2">
    <source>
        <dbReference type="SAM" id="MobiDB-lite"/>
    </source>
</evidence>
<dbReference type="OrthoDB" id="10262490at2759"/>
<organism evidence="5">
    <name type="scientific">Naegleria gruberi</name>
    <name type="common">Amoeba</name>
    <dbReference type="NCBI Taxonomy" id="5762"/>
    <lineage>
        <taxon>Eukaryota</taxon>
        <taxon>Discoba</taxon>
        <taxon>Heterolobosea</taxon>
        <taxon>Tetramitia</taxon>
        <taxon>Eutetramitia</taxon>
        <taxon>Vahlkampfiidae</taxon>
        <taxon>Naegleria</taxon>
    </lineage>
</organism>
<evidence type="ECO:0000256" key="1">
    <source>
        <dbReference type="ARBA" id="ARBA00005647"/>
    </source>
</evidence>
<gene>
    <name evidence="4" type="ORF">NAEGRDRAFT_80194</name>
</gene>
<accession>D2VJH1</accession>
<comment type="similarity">
    <text evidence="1">Belongs to the eukaryotic ribosomal protein eL24 family.</text>
</comment>
<dbReference type="EMBL" id="GG738876">
    <property type="protein sequence ID" value="EFC43038.1"/>
    <property type="molecule type" value="Genomic_DNA"/>
</dbReference>
<dbReference type="PANTHER" id="PTHR10792:SF8">
    <property type="entry name" value="RIBOSOME BIOGENESIS PROTEIN RLP24-RELATED"/>
    <property type="match status" value="1"/>
</dbReference>
<dbReference type="FunCoup" id="D2VJH1">
    <property type="interactions" value="460"/>
</dbReference>
<dbReference type="AlphaFoldDB" id="D2VJH1"/>
<dbReference type="SUPFAM" id="SSF57716">
    <property type="entry name" value="Glucocorticoid receptor-like (DNA-binding domain)"/>
    <property type="match status" value="1"/>
</dbReference>
<proteinExistence type="inferred from homology"/>
<evidence type="ECO:0000313" key="4">
    <source>
        <dbReference type="EMBL" id="EFC43038.1"/>
    </source>
</evidence>
<dbReference type="PANTHER" id="PTHR10792">
    <property type="entry name" value="60S RIBOSOMAL PROTEIN L24"/>
    <property type="match status" value="1"/>
</dbReference>
<dbReference type="eggNOG" id="KOG1723">
    <property type="taxonomic scope" value="Eukaryota"/>
</dbReference>
<dbReference type="InterPro" id="IPR000988">
    <property type="entry name" value="Ribosomal_eL24-rel_N"/>
</dbReference>
<feature type="domain" description="Large ribosomal subunit protein eL24-related N-terminal" evidence="3">
    <location>
        <begin position="1"/>
        <end position="65"/>
    </location>
</feature>
<dbReference type="STRING" id="5762.D2VJH1"/>
<sequence>MRIEQCSVSGAPMYPGHGITFVRNDGKVFRFSSKKARKLFERRVNPNRLRWTKAYRRKNGKELSVDNTFEFEKKRNVPVKYDRELYAKTIHSIKRVNEIQEQRQRAYYFKRMVPSLKVRKMQIARELKTNIDLIYAPVSAKRSQEMAALRENQAMLDTELKLQNTSKKSTKRKQSEDDDVEIVDNE</sequence>
<dbReference type="GO" id="GO:0005730">
    <property type="term" value="C:nucleolus"/>
    <property type="evidence" value="ECO:0007669"/>
    <property type="project" value="TreeGrafter"/>
</dbReference>
<evidence type="ECO:0000259" key="3">
    <source>
        <dbReference type="Pfam" id="PF01246"/>
    </source>
</evidence>
<dbReference type="Gene3D" id="2.30.170.20">
    <property type="entry name" value="Ribosomal protein L24e"/>
    <property type="match status" value="1"/>
</dbReference>
<dbReference type="VEuPathDB" id="AmoebaDB:NAEGRDRAFT_80194"/>
<dbReference type="RefSeq" id="XP_002675782.1">
    <property type="nucleotide sequence ID" value="XM_002675736.1"/>
</dbReference>
<dbReference type="Pfam" id="PF01246">
    <property type="entry name" value="Ribosomal_L24e"/>
    <property type="match status" value="1"/>
</dbReference>
<dbReference type="InterPro" id="IPR038630">
    <property type="entry name" value="L24e/L24_sf"/>
</dbReference>
<dbReference type="FunFam" id="2.30.170.20:FF:000001">
    <property type="entry name" value="probable ribosome biogenesis protein RLP24"/>
    <property type="match status" value="1"/>
</dbReference>
<feature type="region of interest" description="Disordered" evidence="2">
    <location>
        <begin position="160"/>
        <end position="186"/>
    </location>
</feature>
<dbReference type="KEGG" id="ngr:NAEGRDRAFT_80194"/>
<dbReference type="GO" id="GO:0042273">
    <property type="term" value="P:ribosomal large subunit biogenesis"/>
    <property type="evidence" value="ECO:0007669"/>
    <property type="project" value="TreeGrafter"/>
</dbReference>
<dbReference type="GeneID" id="8853012"/>
<dbReference type="InParanoid" id="D2VJH1"/>
<feature type="compositionally biased region" description="Acidic residues" evidence="2">
    <location>
        <begin position="176"/>
        <end position="186"/>
    </location>
</feature>
<keyword evidence="4" id="KW-0687">Ribonucleoprotein</keyword>
<keyword evidence="5" id="KW-1185">Reference proteome</keyword>
<dbReference type="GO" id="GO:0005840">
    <property type="term" value="C:ribosome"/>
    <property type="evidence" value="ECO:0007669"/>
    <property type="project" value="UniProtKB-KW"/>
</dbReference>
<name>D2VJH1_NAEGR</name>
<protein>
    <submittedName>
        <fullName evidence="4">Ribosomal protein L24E</fullName>
    </submittedName>
</protein>
<evidence type="ECO:0000313" key="5">
    <source>
        <dbReference type="Proteomes" id="UP000006671"/>
    </source>
</evidence>
<reference evidence="4 5" key="1">
    <citation type="journal article" date="2010" name="Cell">
        <title>The genome of Naegleria gruberi illuminates early eukaryotic versatility.</title>
        <authorList>
            <person name="Fritz-Laylin L.K."/>
            <person name="Prochnik S.E."/>
            <person name="Ginger M.L."/>
            <person name="Dacks J.B."/>
            <person name="Carpenter M.L."/>
            <person name="Field M.C."/>
            <person name="Kuo A."/>
            <person name="Paredez A."/>
            <person name="Chapman J."/>
            <person name="Pham J."/>
            <person name="Shu S."/>
            <person name="Neupane R."/>
            <person name="Cipriano M."/>
            <person name="Mancuso J."/>
            <person name="Tu H."/>
            <person name="Salamov A."/>
            <person name="Lindquist E."/>
            <person name="Shapiro H."/>
            <person name="Lucas S."/>
            <person name="Grigoriev I.V."/>
            <person name="Cande W.Z."/>
            <person name="Fulton C."/>
            <person name="Rokhsar D.S."/>
            <person name="Dawson S.C."/>
        </authorList>
    </citation>
    <scope>NUCLEOTIDE SEQUENCE [LARGE SCALE GENOMIC DNA]</scope>
    <source>
        <strain evidence="4 5">NEG-M</strain>
    </source>
</reference>